<name>A0A6B2JYK7_9RHOB</name>
<dbReference type="RefSeq" id="WP_163893163.1">
    <property type="nucleotide sequence ID" value="NZ_JAAFYS010000002.1"/>
</dbReference>
<comment type="caution">
    <text evidence="2">The sequence shown here is derived from an EMBL/GenBank/DDBJ whole genome shotgun (WGS) entry which is preliminary data.</text>
</comment>
<dbReference type="Pfam" id="PF06707">
    <property type="entry name" value="DUF1194"/>
    <property type="match status" value="1"/>
</dbReference>
<dbReference type="EMBL" id="JAAGAB010000002">
    <property type="protein sequence ID" value="NDV01384.1"/>
    <property type="molecule type" value="Genomic_DNA"/>
</dbReference>
<dbReference type="SUPFAM" id="SSF53300">
    <property type="entry name" value="vWA-like"/>
    <property type="match status" value="1"/>
</dbReference>
<dbReference type="Gene3D" id="3.40.50.410">
    <property type="entry name" value="von Willebrand factor, type A domain"/>
    <property type="match status" value="1"/>
</dbReference>
<proteinExistence type="predicted"/>
<dbReference type="InterPro" id="IPR010607">
    <property type="entry name" value="DUF1194"/>
</dbReference>
<dbReference type="AlphaFoldDB" id="A0A6B2JYK7"/>
<organism evidence="2 3">
    <name type="scientific">Pseudoroseicyclus tamaricis</name>
    <dbReference type="NCBI Taxonomy" id="2705421"/>
    <lineage>
        <taxon>Bacteria</taxon>
        <taxon>Pseudomonadati</taxon>
        <taxon>Pseudomonadota</taxon>
        <taxon>Alphaproteobacteria</taxon>
        <taxon>Rhodobacterales</taxon>
        <taxon>Paracoccaceae</taxon>
        <taxon>Pseudoroseicyclus</taxon>
    </lineage>
</organism>
<evidence type="ECO:0000256" key="1">
    <source>
        <dbReference type="SAM" id="SignalP"/>
    </source>
</evidence>
<gene>
    <name evidence="2" type="ORF">GZA08_10450</name>
</gene>
<accession>A0A6B2JYK7</accession>
<evidence type="ECO:0000313" key="3">
    <source>
        <dbReference type="Proteomes" id="UP000474757"/>
    </source>
</evidence>
<sequence length="233" mass="24414">MRRLLAVAVALLLAAGPAAAQAPCRQALAIGLDVSGSVNAREYRLQLDGLAAALASPEVLARLAEPGPPVRLLVFEWSGPDAQRLLLPWTELAGEAAVLDAAARLRATPRLGAAPTTALGRAMEYGLAALGAQDACWTRTLDLSGDGTNNAGPRPQDIAAPEGVTVNGLVIGGIAIASDQELADIKQLTSYFRAYVLRGPGAFVEAALGWDDFETAMRRKLLRELKAMVIGRL</sequence>
<keyword evidence="3" id="KW-1185">Reference proteome</keyword>
<feature type="signal peptide" evidence="1">
    <location>
        <begin position="1"/>
        <end position="20"/>
    </location>
</feature>
<protein>
    <submittedName>
        <fullName evidence="2">DUF1194 domain-containing protein</fullName>
    </submittedName>
</protein>
<reference evidence="2 3" key="1">
    <citation type="submission" date="2020-02" db="EMBL/GenBank/DDBJ databases">
        <title>Pseudoroseicyclus tamarix, sp. nov., isolated from offshore sediment of a Tamarix chinensis forest.</title>
        <authorList>
            <person name="Gai Y."/>
        </authorList>
    </citation>
    <scope>NUCLEOTIDE SEQUENCE [LARGE SCALE GENOMIC DNA]</scope>
    <source>
        <strain evidence="2 3">CLL3-39</strain>
    </source>
</reference>
<dbReference type="InterPro" id="IPR036465">
    <property type="entry name" value="vWFA_dom_sf"/>
</dbReference>
<keyword evidence="1" id="KW-0732">Signal</keyword>
<dbReference type="Proteomes" id="UP000474757">
    <property type="component" value="Unassembled WGS sequence"/>
</dbReference>
<evidence type="ECO:0000313" key="2">
    <source>
        <dbReference type="EMBL" id="NDV01384.1"/>
    </source>
</evidence>
<feature type="chain" id="PRO_5025489369" evidence="1">
    <location>
        <begin position="21"/>
        <end position="233"/>
    </location>
</feature>